<dbReference type="Gene3D" id="1.20.120.1200">
    <property type="entry name" value="NADH-ubiquinone/plastoquinone oxidoreductase chain 6, subunit NuoJ"/>
    <property type="match status" value="1"/>
</dbReference>
<reference evidence="10 11" key="1">
    <citation type="journal article" date="2019" name="Int. J. Syst. Evol. Microbiol.">
        <title>The Global Catalogue of Microorganisms (GCM) 10K type strain sequencing project: providing services to taxonomists for standard genome sequencing and annotation.</title>
        <authorList>
            <consortium name="The Broad Institute Genomics Platform"/>
            <consortium name="The Broad Institute Genome Sequencing Center for Infectious Disease"/>
            <person name="Wu L."/>
            <person name="Ma J."/>
        </authorList>
    </citation>
    <scope>NUCLEOTIDE SEQUENCE [LARGE SCALE GENOMIC DNA]</scope>
    <source>
        <strain evidence="10 11">PSRA2</strain>
    </source>
</reference>
<feature type="transmembrane region" description="Helical" evidence="7">
    <location>
        <begin position="33"/>
        <end position="54"/>
    </location>
</feature>
<feature type="transmembrane region" description="Helical" evidence="7">
    <location>
        <begin position="60"/>
        <end position="80"/>
    </location>
</feature>
<evidence type="ECO:0000313" key="11">
    <source>
        <dbReference type="Proteomes" id="UP001596406"/>
    </source>
</evidence>
<dbReference type="RefSeq" id="WP_304447928.1">
    <property type="nucleotide sequence ID" value="NZ_JARRAH010000001.1"/>
</dbReference>
<dbReference type="InterPro" id="IPR050616">
    <property type="entry name" value="CPA3_Na-H_Antiporter_A"/>
</dbReference>
<name>A0ABD5UDI3_9EURY</name>
<comment type="caution">
    <text evidence="10">The sequence shown here is derived from an EMBL/GenBank/DDBJ whole genome shotgun (WGS) entry which is preliminary data.</text>
</comment>
<comment type="subcellular location">
    <subcellularLocation>
        <location evidence="1">Cell membrane</location>
        <topology evidence="1">Multi-pass membrane protein</topology>
    </subcellularLocation>
</comment>
<dbReference type="InterPro" id="IPR042106">
    <property type="entry name" value="Nuo/plastoQ_OxRdtase_6_NuoJ"/>
</dbReference>
<dbReference type="InterPro" id="IPR046806">
    <property type="entry name" value="MrpA_C/MbhE"/>
</dbReference>
<proteinExistence type="predicted"/>
<dbReference type="EMBL" id="JBHSXM010000001">
    <property type="protein sequence ID" value="MFC6836236.1"/>
    <property type="molecule type" value="Genomic_DNA"/>
</dbReference>
<accession>A0ABD5UDI3</accession>
<feature type="transmembrane region" description="Helical" evidence="7">
    <location>
        <begin position="160"/>
        <end position="177"/>
    </location>
</feature>
<evidence type="ECO:0000256" key="7">
    <source>
        <dbReference type="SAM" id="Phobius"/>
    </source>
</evidence>
<keyword evidence="2" id="KW-0813">Transport</keyword>
<gene>
    <name evidence="10" type="ORF">ACFQHK_06915</name>
</gene>
<protein>
    <submittedName>
        <fullName evidence="10">DUF4040 domain-containing protein</fullName>
    </submittedName>
</protein>
<feature type="domain" description="MrpA C-terminal/MbhE" evidence="9">
    <location>
        <begin position="125"/>
        <end position="179"/>
    </location>
</feature>
<organism evidence="10 11">
    <name type="scientific">Halomarina ordinaria</name>
    <dbReference type="NCBI Taxonomy" id="3033939"/>
    <lineage>
        <taxon>Archaea</taxon>
        <taxon>Methanobacteriati</taxon>
        <taxon>Methanobacteriota</taxon>
        <taxon>Stenosarchaea group</taxon>
        <taxon>Halobacteria</taxon>
        <taxon>Halobacteriales</taxon>
        <taxon>Natronomonadaceae</taxon>
        <taxon>Halomarina</taxon>
    </lineage>
</organism>
<keyword evidence="4 7" id="KW-0812">Transmembrane</keyword>
<evidence type="ECO:0000256" key="6">
    <source>
        <dbReference type="ARBA" id="ARBA00023136"/>
    </source>
</evidence>
<feature type="domain" description="MrpA C-terminal/MbhD" evidence="8">
    <location>
        <begin position="18"/>
        <end position="82"/>
    </location>
</feature>
<dbReference type="GO" id="GO:0005886">
    <property type="term" value="C:plasma membrane"/>
    <property type="evidence" value="ECO:0007669"/>
    <property type="project" value="UniProtKB-SubCell"/>
</dbReference>
<evidence type="ECO:0000259" key="8">
    <source>
        <dbReference type="Pfam" id="PF13244"/>
    </source>
</evidence>
<dbReference type="PANTHER" id="PTHR43373:SF1">
    <property type="entry name" value="NA(+)_H(+) ANTIPORTER SUBUNIT A"/>
    <property type="match status" value="1"/>
</dbReference>
<dbReference type="Proteomes" id="UP001596406">
    <property type="component" value="Unassembled WGS sequence"/>
</dbReference>
<evidence type="ECO:0000259" key="9">
    <source>
        <dbReference type="Pfam" id="PF20501"/>
    </source>
</evidence>
<evidence type="ECO:0000256" key="3">
    <source>
        <dbReference type="ARBA" id="ARBA00022475"/>
    </source>
</evidence>
<evidence type="ECO:0000256" key="4">
    <source>
        <dbReference type="ARBA" id="ARBA00022692"/>
    </source>
</evidence>
<feature type="transmembrane region" description="Helical" evidence="7">
    <location>
        <begin position="100"/>
        <end position="119"/>
    </location>
</feature>
<dbReference type="Pfam" id="PF13244">
    <property type="entry name" value="MbhD"/>
    <property type="match status" value="1"/>
</dbReference>
<evidence type="ECO:0000256" key="5">
    <source>
        <dbReference type="ARBA" id="ARBA00022989"/>
    </source>
</evidence>
<evidence type="ECO:0000256" key="2">
    <source>
        <dbReference type="ARBA" id="ARBA00022448"/>
    </source>
</evidence>
<keyword evidence="11" id="KW-1185">Reference proteome</keyword>
<dbReference type="NCBIfam" id="NF009159">
    <property type="entry name" value="PRK12504.1"/>
    <property type="match status" value="1"/>
</dbReference>
<keyword evidence="6 7" id="KW-0472">Membrane</keyword>
<dbReference type="PANTHER" id="PTHR43373">
    <property type="entry name" value="NA(+)/H(+) ANTIPORTER SUBUNIT"/>
    <property type="match status" value="1"/>
</dbReference>
<dbReference type="Pfam" id="PF20501">
    <property type="entry name" value="MbhE"/>
    <property type="match status" value="1"/>
</dbReference>
<keyword evidence="3" id="KW-1003">Cell membrane</keyword>
<keyword evidence="5 7" id="KW-1133">Transmembrane helix</keyword>
<evidence type="ECO:0000313" key="10">
    <source>
        <dbReference type="EMBL" id="MFC6836236.1"/>
    </source>
</evidence>
<feature type="transmembrane region" description="Helical" evidence="7">
    <location>
        <begin position="6"/>
        <end position="26"/>
    </location>
</feature>
<sequence length="183" mass="19052">MTPLQMSAITPLEAVVLIFVLGCALITAVLRDVLGVIIASAAYSLGVAVIWVILQAPDVALTEAAVGAGVTTLLFLLTIVKTVRPSDERRLELPSPRSALVTVAFVAVLALTVPAMPAIGGGPVVDSAVTEYYLDNAYEETEVNNVVTAVLAAYRGFDTLGEAVVVFSAGVAVLLVLRQEVFA</sequence>
<dbReference type="AlphaFoldDB" id="A0ABD5UDI3"/>
<dbReference type="InterPro" id="IPR025383">
    <property type="entry name" value="MrpA_C/MbhD"/>
</dbReference>
<evidence type="ECO:0000256" key="1">
    <source>
        <dbReference type="ARBA" id="ARBA00004651"/>
    </source>
</evidence>